<keyword evidence="5" id="KW-1185">Reference proteome</keyword>
<comment type="caution">
    <text evidence="4">The sequence shown here is derived from an EMBL/GenBank/DDBJ whole genome shotgun (WGS) entry which is preliminary data.</text>
</comment>
<dbReference type="Gene3D" id="3.60.60.10">
    <property type="entry name" value="Penicillin V Acylase, Chain A"/>
    <property type="match status" value="1"/>
</dbReference>
<name>A0A8H7ASK3_9EURO</name>
<dbReference type="Pfam" id="PF15508">
    <property type="entry name" value="NAAA-beta"/>
    <property type="match status" value="1"/>
</dbReference>
<gene>
    <name evidence="4" type="ORF">GJ744_000331</name>
</gene>
<dbReference type="Proteomes" id="UP000606974">
    <property type="component" value="Unassembled WGS sequence"/>
</dbReference>
<evidence type="ECO:0000313" key="4">
    <source>
        <dbReference type="EMBL" id="KAF7512764.1"/>
    </source>
</evidence>
<evidence type="ECO:0000313" key="5">
    <source>
        <dbReference type="Proteomes" id="UP000606974"/>
    </source>
</evidence>
<feature type="region of interest" description="Disordered" evidence="2">
    <location>
        <begin position="343"/>
        <end position="362"/>
    </location>
</feature>
<dbReference type="AlphaFoldDB" id="A0A8H7ASK3"/>
<proteinExistence type="predicted"/>
<accession>A0A8H7ASK3</accession>
<dbReference type="InterPro" id="IPR029130">
    <property type="entry name" value="Acid_ceramidase_N"/>
</dbReference>
<evidence type="ECO:0000256" key="1">
    <source>
        <dbReference type="ARBA" id="ARBA00011891"/>
    </source>
</evidence>
<feature type="domain" description="Acid ceramidase N-terminal" evidence="3">
    <location>
        <begin position="10"/>
        <end position="70"/>
    </location>
</feature>
<feature type="region of interest" description="Disordered" evidence="2">
    <location>
        <begin position="440"/>
        <end position="460"/>
    </location>
</feature>
<dbReference type="PANTHER" id="PTHR28583">
    <property type="entry name" value="ACID AMIDASE"/>
    <property type="match status" value="1"/>
</dbReference>
<feature type="compositionally biased region" description="Low complexity" evidence="2">
    <location>
        <begin position="343"/>
        <end position="352"/>
    </location>
</feature>
<dbReference type="PANTHER" id="PTHR28583:SF1">
    <property type="entry name" value="ACID CERAMIDASE"/>
    <property type="match status" value="1"/>
</dbReference>
<sequence length="460" mass="51000">MSHTSRGCEPPIFQIDLSLPPSSRYIALATQYQQQLRELMPLFSGLLEDVGVPLSLIPVVQRMAKLLLRRVHNYEENLELQGISKAAQVPMYLLVAFNVVLDLLMGCTSGAVRTLEKGQLPHESKMLHFRTLDWDMDSLRKVVVQLEFVKSASKTPLKVLARSITYVGFVGVLTGVRCGLSMSLNFRPQHNAVTHMESIWFHSHNLLVLLGKRRSISSLLRSCLFSDHQGGFGTPLSLGYFAETLPSTASTAAYLVFSDGQSAMAIEKDRISGMVRRSHSFIVMTNHDLDPTPGVKQTKSSNSTSMLQSIISESVDRRGCMVEKWKIKVREEDAKRVIAAEDASAASSLSSAGPRTRSKRKRQLAACTDRSIAIAHNSTEGHDVFIDRHKAEEGVSLTKSELRRWLAAWPTTNECTHFSAILDPTEGTVVWARQYLEPLEPPNGAQDRGTLATTINEGAR</sequence>
<evidence type="ECO:0000259" key="3">
    <source>
        <dbReference type="Pfam" id="PF15508"/>
    </source>
</evidence>
<dbReference type="EMBL" id="JAACFV010000010">
    <property type="protein sequence ID" value="KAF7512764.1"/>
    <property type="molecule type" value="Genomic_DNA"/>
</dbReference>
<evidence type="ECO:0000256" key="2">
    <source>
        <dbReference type="SAM" id="MobiDB-lite"/>
    </source>
</evidence>
<organism evidence="4 5">
    <name type="scientific">Endocarpon pusillum</name>
    <dbReference type="NCBI Taxonomy" id="364733"/>
    <lineage>
        <taxon>Eukaryota</taxon>
        <taxon>Fungi</taxon>
        <taxon>Dikarya</taxon>
        <taxon>Ascomycota</taxon>
        <taxon>Pezizomycotina</taxon>
        <taxon>Eurotiomycetes</taxon>
        <taxon>Chaetothyriomycetidae</taxon>
        <taxon>Verrucariales</taxon>
        <taxon>Verrucariaceae</taxon>
        <taxon>Endocarpon</taxon>
    </lineage>
</organism>
<dbReference type="GO" id="GO:0017040">
    <property type="term" value="F:N-acylsphingosine amidohydrolase activity"/>
    <property type="evidence" value="ECO:0007669"/>
    <property type="project" value="UniProtKB-EC"/>
</dbReference>
<dbReference type="OrthoDB" id="5273684at2759"/>
<reference evidence="4" key="1">
    <citation type="submission" date="2020-02" db="EMBL/GenBank/DDBJ databases">
        <authorList>
            <person name="Palmer J.M."/>
        </authorList>
    </citation>
    <scope>NUCLEOTIDE SEQUENCE</scope>
    <source>
        <strain evidence="4">EPUS1.4</strain>
        <tissue evidence="4">Thallus</tissue>
    </source>
</reference>
<dbReference type="EC" id="3.5.1.23" evidence="1"/>
<protein>
    <recommendedName>
        <fullName evidence="1">ceramidase</fullName>
        <ecNumber evidence="1">3.5.1.23</ecNumber>
    </recommendedName>
</protein>
<feature type="compositionally biased region" description="Polar residues" evidence="2">
    <location>
        <begin position="451"/>
        <end position="460"/>
    </location>
</feature>